<keyword evidence="2" id="KW-1185">Reference proteome</keyword>
<dbReference type="AlphaFoldDB" id="A0A158RCD8"/>
<dbReference type="OrthoDB" id="5833681at2759"/>
<gene>
    <name evidence="1" type="ORF">TCLT_LOCUS7257</name>
</gene>
<evidence type="ECO:0000313" key="1">
    <source>
        <dbReference type="EMBL" id="VDN04695.1"/>
    </source>
</evidence>
<dbReference type="PANTHER" id="PTHR34401:SF3">
    <property type="entry name" value="DB DOMAIN-CONTAINING PROTEIN"/>
    <property type="match status" value="1"/>
</dbReference>
<dbReference type="OMA" id="RTINCTQ"/>
<accession>A0A158RCD8</accession>
<reference evidence="1 2" key="2">
    <citation type="submission" date="2018-11" db="EMBL/GenBank/DDBJ databases">
        <authorList>
            <consortium name="Pathogen Informatics"/>
        </authorList>
    </citation>
    <scope>NUCLEOTIDE SEQUENCE [LARGE SCALE GENOMIC DNA]</scope>
</reference>
<dbReference type="WBParaSite" id="TCLT_0000726801-mRNA-1">
    <property type="protein sequence ID" value="TCLT_0000726801-mRNA-1"/>
    <property type="gene ID" value="TCLT_0000726801"/>
</dbReference>
<evidence type="ECO:0000313" key="2">
    <source>
        <dbReference type="Proteomes" id="UP000276776"/>
    </source>
</evidence>
<proteinExistence type="predicted"/>
<dbReference type="STRING" id="103827.A0A158RCD8"/>
<evidence type="ECO:0000313" key="3">
    <source>
        <dbReference type="WBParaSite" id="TCLT_0000726801-mRNA-1"/>
    </source>
</evidence>
<name>A0A158RCD8_THECL</name>
<dbReference type="PANTHER" id="PTHR34401">
    <property type="entry name" value="PROTEIN CBG12388-RELATED"/>
    <property type="match status" value="1"/>
</dbReference>
<reference evidence="3" key="1">
    <citation type="submission" date="2016-04" db="UniProtKB">
        <authorList>
            <consortium name="WormBaseParasite"/>
        </authorList>
    </citation>
    <scope>IDENTIFICATION</scope>
</reference>
<protein>
    <submittedName>
        <fullName evidence="3">Chondroitin proteoglycan 4 domain-containing protein</fullName>
    </submittedName>
</protein>
<dbReference type="Proteomes" id="UP000276776">
    <property type="component" value="Unassembled WGS sequence"/>
</dbReference>
<dbReference type="EMBL" id="UYYF01004489">
    <property type="protein sequence ID" value="VDN04695.1"/>
    <property type="molecule type" value="Genomic_DNA"/>
</dbReference>
<organism evidence="3">
    <name type="scientific">Thelazia callipaeda</name>
    <name type="common">Oriental eyeworm</name>
    <name type="synonym">Parasitic nematode</name>
    <dbReference type="NCBI Taxonomy" id="103827"/>
    <lineage>
        <taxon>Eukaryota</taxon>
        <taxon>Metazoa</taxon>
        <taxon>Ecdysozoa</taxon>
        <taxon>Nematoda</taxon>
        <taxon>Chromadorea</taxon>
        <taxon>Rhabditida</taxon>
        <taxon>Spirurina</taxon>
        <taxon>Spiruromorpha</taxon>
        <taxon>Thelazioidea</taxon>
        <taxon>Thelaziidae</taxon>
        <taxon>Thelazia</taxon>
    </lineage>
</organism>
<sequence length="204" mass="22887">MEMILTVIFETIAKSELIPHCTCNEIAPCREALGRSLQPCVDKCQKQTRTMKRNFQILRTCILKFEPQIVKTINCSENTFYGFCAMNSGHTTEKRYLESIFITAANQFKNDLGDMASRAQPLITASQQFLRCVKNCVEHSNTQCPNRKNCGLNLPQDAVLIKKIKQCAISNNFNTAAMQAICHCAVTSGLKDLENVCSRLKIAV</sequence>